<sequence length="206" mass="21436">MVAPSGARSRQGRKGLEGVDGGQQVDGEAAVEGVEGLWVTPRAAPFSHGPRVEHGDGGAAHAVDLGEEEAQARGAARDDDDLVGEVDVARQAVGDARVDGGQGPDEGDEARPGDGHEHGRRGPVHHLGAEAEWDDPGDEGVEEGRLEDLEDEVDREGVEPGVIMGHRAIHGCCRGVAVVVSPSWCRCRGRRRDGIAVVVASLSTSS</sequence>
<dbReference type="KEGG" id="val:VDBG_05391"/>
<gene>
    <name evidence="2" type="ORF">VDBG_05391</name>
</gene>
<proteinExistence type="predicted"/>
<reference evidence="3" key="1">
    <citation type="journal article" date="2011" name="PLoS Pathog.">
        <title>Comparative genomics yields insights into niche adaptation of plant vascular wilt pathogens.</title>
        <authorList>
            <person name="Klosterman S.J."/>
            <person name="Subbarao K.V."/>
            <person name="Kang S."/>
            <person name="Veronese P."/>
            <person name="Gold S.E."/>
            <person name="Thomma B.P.H.J."/>
            <person name="Chen Z."/>
            <person name="Henrissat B."/>
            <person name="Lee Y.-H."/>
            <person name="Park J."/>
            <person name="Garcia-Pedrajas M.D."/>
            <person name="Barbara D.J."/>
            <person name="Anchieta A."/>
            <person name="de Jonge R."/>
            <person name="Santhanam P."/>
            <person name="Maruthachalam K."/>
            <person name="Atallah Z."/>
            <person name="Amyotte S.G."/>
            <person name="Paz Z."/>
            <person name="Inderbitzin P."/>
            <person name="Hayes R.J."/>
            <person name="Heiman D.I."/>
            <person name="Young S."/>
            <person name="Zeng Q."/>
            <person name="Engels R."/>
            <person name="Galagan J."/>
            <person name="Cuomo C.A."/>
            <person name="Dobinson K.F."/>
            <person name="Ma L.-J."/>
        </authorList>
    </citation>
    <scope>NUCLEOTIDE SEQUENCE [LARGE SCALE GENOMIC DNA]</scope>
    <source>
        <strain evidence="3">VaMs.102 / ATCC MYA-4576 / FGSC 10136</strain>
    </source>
</reference>
<accession>C9SKR4</accession>
<feature type="region of interest" description="Disordered" evidence="1">
    <location>
        <begin position="1"/>
        <end position="62"/>
    </location>
</feature>
<evidence type="ECO:0000313" key="2">
    <source>
        <dbReference type="EMBL" id="EEY19282.1"/>
    </source>
</evidence>
<protein>
    <submittedName>
        <fullName evidence="2">Predicted protein</fullName>
    </submittedName>
</protein>
<dbReference type="RefSeq" id="XP_003004278.1">
    <property type="nucleotide sequence ID" value="XM_003004232.1"/>
</dbReference>
<dbReference type="AlphaFoldDB" id="C9SKR4"/>
<evidence type="ECO:0000313" key="3">
    <source>
        <dbReference type="Proteomes" id="UP000008698"/>
    </source>
</evidence>
<dbReference type="HOGENOM" id="CLU_1332821_0_0_1"/>
<organism evidence="3">
    <name type="scientific">Verticillium alfalfae (strain VaMs.102 / ATCC MYA-4576 / FGSC 10136)</name>
    <name type="common">Verticillium wilt of alfalfa</name>
    <name type="synonym">Verticillium albo-atrum</name>
    <dbReference type="NCBI Taxonomy" id="526221"/>
    <lineage>
        <taxon>Eukaryota</taxon>
        <taxon>Fungi</taxon>
        <taxon>Dikarya</taxon>
        <taxon>Ascomycota</taxon>
        <taxon>Pezizomycotina</taxon>
        <taxon>Sordariomycetes</taxon>
        <taxon>Hypocreomycetidae</taxon>
        <taxon>Glomerellales</taxon>
        <taxon>Plectosphaerellaceae</taxon>
        <taxon>Verticillium</taxon>
    </lineage>
</organism>
<evidence type="ECO:0000256" key="1">
    <source>
        <dbReference type="SAM" id="MobiDB-lite"/>
    </source>
</evidence>
<feature type="compositionally biased region" description="Acidic residues" evidence="1">
    <location>
        <begin position="131"/>
        <end position="141"/>
    </location>
</feature>
<name>C9SKR4_VERA1</name>
<dbReference type="GeneID" id="9531262"/>
<keyword evidence="3" id="KW-1185">Reference proteome</keyword>
<dbReference type="EMBL" id="DS985219">
    <property type="protein sequence ID" value="EEY19282.1"/>
    <property type="molecule type" value="Genomic_DNA"/>
</dbReference>
<dbReference type="Proteomes" id="UP000008698">
    <property type="component" value="Unassembled WGS sequence"/>
</dbReference>
<feature type="region of interest" description="Disordered" evidence="1">
    <location>
        <begin position="91"/>
        <end position="151"/>
    </location>
</feature>